<evidence type="ECO:0000313" key="1">
    <source>
        <dbReference type="EMBL" id="GAC27627.1"/>
    </source>
</evidence>
<protein>
    <submittedName>
        <fullName evidence="1">Uncharacterized protein</fullName>
    </submittedName>
</protein>
<dbReference type="RefSeq" id="WP_006009383.1">
    <property type="nucleotide sequence ID" value="NZ_AUAV01000008.1"/>
</dbReference>
<comment type="caution">
    <text evidence="1">The sequence shown here is derived from an EMBL/GenBank/DDBJ whole genome shotgun (WGS) entry which is preliminary data.</text>
</comment>
<keyword evidence="2" id="KW-1185">Reference proteome</keyword>
<dbReference type="OrthoDB" id="9812260at2"/>
<dbReference type="EMBL" id="BAEQ01000014">
    <property type="protein sequence ID" value="GAC27627.1"/>
    <property type="molecule type" value="Genomic_DNA"/>
</dbReference>
<dbReference type="AlphaFoldDB" id="K6ZB81"/>
<reference evidence="2" key="1">
    <citation type="journal article" date="2014" name="Environ. Microbiol.">
        <title>Comparative genomics of the marine bacterial genus Glaciecola reveals the high degree of genomic diversity and genomic characteristic for cold adaptation.</title>
        <authorList>
            <person name="Qin Q.L."/>
            <person name="Xie B.B."/>
            <person name="Yu Y."/>
            <person name="Shu Y.L."/>
            <person name="Rong J.C."/>
            <person name="Zhang Y.J."/>
            <person name="Zhao D.L."/>
            <person name="Chen X.L."/>
            <person name="Zhang X.Y."/>
            <person name="Chen B."/>
            <person name="Zhou B.C."/>
            <person name="Zhang Y.Z."/>
        </authorList>
    </citation>
    <scope>NUCLEOTIDE SEQUENCE [LARGE SCALE GENOMIC DNA]</scope>
    <source>
        <strain evidence="2">ACAM 615</strain>
    </source>
</reference>
<dbReference type="Proteomes" id="UP000006251">
    <property type="component" value="Unassembled WGS sequence"/>
</dbReference>
<name>K6ZB81_9ALTE</name>
<organism evidence="1 2">
    <name type="scientific">Brumicola pallidula DSM 14239 = ACAM 615</name>
    <dbReference type="NCBI Taxonomy" id="1121922"/>
    <lineage>
        <taxon>Bacteria</taxon>
        <taxon>Pseudomonadati</taxon>
        <taxon>Pseudomonadota</taxon>
        <taxon>Gammaproteobacteria</taxon>
        <taxon>Alteromonadales</taxon>
        <taxon>Alteromonadaceae</taxon>
        <taxon>Brumicola</taxon>
    </lineage>
</organism>
<proteinExistence type="predicted"/>
<gene>
    <name evidence="1" type="ORF">GPAL_0747</name>
</gene>
<evidence type="ECO:0000313" key="2">
    <source>
        <dbReference type="Proteomes" id="UP000006251"/>
    </source>
</evidence>
<sequence length="156" mass="17568">MMHAFDTNQECNKPDVSPQYRSLIFSIDALMNKLILNTQKTPKPLLIENNDFFSFQSIGESASISAKSNRRMNIAIVDDVKSSGIAISALVSEFNFNVEHFQNIKELNKRLFSVGVAGLAQNESLPHAVNQADQTLYASKEDVRNKITIFEETREQ</sequence>
<accession>K6ZB81</accession>